<dbReference type="Pfam" id="PF02666">
    <property type="entry name" value="PS_Dcarbxylase"/>
    <property type="match status" value="1"/>
</dbReference>
<keyword evidence="12" id="KW-1133">Transmembrane helix</keyword>
<evidence type="ECO:0000256" key="8">
    <source>
        <dbReference type="ARBA" id="ARBA00023239"/>
    </source>
</evidence>
<gene>
    <name evidence="11" type="primary">psd</name>
    <name evidence="13" type="ORF">C7959_103110</name>
</gene>
<evidence type="ECO:0000256" key="11">
    <source>
        <dbReference type="HAMAP-Rule" id="MF_00664"/>
    </source>
</evidence>
<feature type="chain" id="PRO_5023561263" description="Phosphatidylserine decarboxylase alpha chain" evidence="11">
    <location>
        <begin position="179"/>
        <end position="213"/>
    </location>
</feature>
<comment type="similarity">
    <text evidence="11">Belongs to the phosphatidylserine decarboxylase family. PSD-A subfamily.</text>
</comment>
<evidence type="ECO:0000256" key="2">
    <source>
        <dbReference type="ARBA" id="ARBA00022516"/>
    </source>
</evidence>
<comment type="pathway">
    <text evidence="11">Phospholipid metabolism; phosphatidylethanolamine biosynthesis; phosphatidylethanolamine from CDP-diacylglycerol: step 2/2.</text>
</comment>
<comment type="catalytic activity">
    <reaction evidence="11">
        <text>a 1,2-diacyl-sn-glycero-3-phospho-L-serine + H(+) = a 1,2-diacyl-sn-glycero-3-phosphoethanolamine + CO2</text>
        <dbReference type="Rhea" id="RHEA:20828"/>
        <dbReference type="ChEBI" id="CHEBI:15378"/>
        <dbReference type="ChEBI" id="CHEBI:16526"/>
        <dbReference type="ChEBI" id="CHEBI:57262"/>
        <dbReference type="ChEBI" id="CHEBI:64612"/>
        <dbReference type="EC" id="4.1.1.65"/>
    </reaction>
</comment>
<dbReference type="GO" id="GO:0006646">
    <property type="term" value="P:phosphatidylethanolamine biosynthetic process"/>
    <property type="evidence" value="ECO:0007669"/>
    <property type="project" value="UniProtKB-UniRule"/>
</dbReference>
<feature type="chain" id="PRO_5023561264" description="Phosphatidylserine decarboxylase beta chain" evidence="11">
    <location>
        <begin position="1"/>
        <end position="178"/>
    </location>
</feature>
<comment type="caution">
    <text evidence="13">The sequence shown here is derived from an EMBL/GenBank/DDBJ whole genome shotgun (WGS) entry which is preliminary data.</text>
</comment>
<dbReference type="InterPro" id="IPR003817">
    <property type="entry name" value="PS_Dcarbxylase"/>
</dbReference>
<dbReference type="STRING" id="926561.GCA_000379025_01780"/>
<dbReference type="InterPro" id="IPR033175">
    <property type="entry name" value="PSD-A"/>
</dbReference>
<proteinExistence type="inferred from homology"/>
<comment type="subunit">
    <text evidence="11">Heterodimer of a large membrane-associated beta subunit and a small pyruvoyl-containing alpha subunit.</text>
</comment>
<keyword evidence="10 11" id="KW-0670">Pyruvate</keyword>
<organism evidence="13 14">
    <name type="scientific">Orenia marismortui</name>
    <dbReference type="NCBI Taxonomy" id="46469"/>
    <lineage>
        <taxon>Bacteria</taxon>
        <taxon>Bacillati</taxon>
        <taxon>Bacillota</taxon>
        <taxon>Clostridia</taxon>
        <taxon>Halanaerobiales</taxon>
        <taxon>Halobacteroidaceae</taxon>
        <taxon>Orenia</taxon>
    </lineage>
</organism>
<dbReference type="AlphaFoldDB" id="A0A4R8H149"/>
<evidence type="ECO:0000256" key="1">
    <source>
        <dbReference type="ARBA" id="ARBA00022475"/>
    </source>
</evidence>
<protein>
    <recommendedName>
        <fullName evidence="11">Phosphatidylserine decarboxylase proenzyme</fullName>
        <ecNumber evidence="11">4.1.1.65</ecNumber>
    </recommendedName>
    <component>
        <recommendedName>
            <fullName evidence="11">Phosphatidylserine decarboxylase alpha chain</fullName>
        </recommendedName>
    </component>
    <component>
        <recommendedName>
            <fullName evidence="11">Phosphatidylserine decarboxylase beta chain</fullName>
        </recommendedName>
    </component>
</protein>
<reference evidence="13 14" key="1">
    <citation type="submission" date="2019-03" db="EMBL/GenBank/DDBJ databases">
        <title>Subsurface microbial communities from deep shales in Ohio and West Virginia, USA.</title>
        <authorList>
            <person name="Wrighton K."/>
        </authorList>
    </citation>
    <scope>NUCLEOTIDE SEQUENCE [LARGE SCALE GENOMIC DNA]</scope>
    <source>
        <strain evidence="13 14">MSL 6dP</strain>
    </source>
</reference>
<dbReference type="PANTHER" id="PTHR35809:SF1">
    <property type="entry name" value="ARCHAETIDYLSERINE DECARBOXYLASE PROENZYME-RELATED"/>
    <property type="match status" value="1"/>
</dbReference>
<name>A0A4R8H149_9FIRM</name>
<keyword evidence="4 11" id="KW-0443">Lipid metabolism</keyword>
<keyword evidence="8 11" id="KW-0456">Lyase</keyword>
<feature type="transmembrane region" description="Helical" evidence="12">
    <location>
        <begin position="13"/>
        <end position="46"/>
    </location>
</feature>
<keyword evidence="6 11" id="KW-0865">Zymogen</keyword>
<dbReference type="EMBL" id="SOEG01000003">
    <property type="protein sequence ID" value="TDX53258.1"/>
    <property type="molecule type" value="Genomic_DNA"/>
</dbReference>
<keyword evidence="14" id="KW-1185">Reference proteome</keyword>
<evidence type="ECO:0000256" key="5">
    <source>
        <dbReference type="ARBA" id="ARBA00023136"/>
    </source>
</evidence>
<keyword evidence="7 11" id="KW-0594">Phospholipid biosynthesis</keyword>
<keyword evidence="9 11" id="KW-1208">Phospholipid metabolism</keyword>
<dbReference type="PANTHER" id="PTHR35809">
    <property type="entry name" value="ARCHAETIDYLSERINE DECARBOXYLASE PROENZYME-RELATED"/>
    <property type="match status" value="1"/>
</dbReference>
<comment type="PTM">
    <text evidence="11">Is synthesized initially as an inactive proenzyme. Formation of the active enzyme involves a self-maturation process in which the active site pyruvoyl group is generated from an internal serine residue via an autocatalytic post-translational modification. Two non-identical subunits are generated from the proenzyme in this reaction, and the pyruvate is formed at the N-terminus of the alpha chain, which is derived from the carboxyl end of the proenzyme. The post-translation cleavage follows an unusual pathway, termed non-hydrolytic serinolysis, in which the side chain hydroxyl group of the serine supplies its oxygen atom to form the C-terminus of the beta chain, while the remainder of the serine residue undergoes an oxidative deamination to produce ammonia and the pyruvoyl prosthetic group on the alpha chain.</text>
</comment>
<keyword evidence="12" id="KW-0812">Transmembrane</keyword>
<dbReference type="HAMAP" id="MF_00664">
    <property type="entry name" value="PS_decarb_PSD_A"/>
    <property type="match status" value="1"/>
</dbReference>
<comment type="cofactor">
    <cofactor evidence="11">
        <name>pyruvate</name>
        <dbReference type="ChEBI" id="CHEBI:15361"/>
    </cofactor>
    <text evidence="11">Binds 1 pyruvoyl group covalently per subunit.</text>
</comment>
<evidence type="ECO:0000313" key="14">
    <source>
        <dbReference type="Proteomes" id="UP000295832"/>
    </source>
</evidence>
<comment type="function">
    <text evidence="11">Catalyzes the formation of phosphatidylethanolamine (PtdEtn) from phosphatidylserine (PtdSer).</text>
</comment>
<evidence type="ECO:0000256" key="6">
    <source>
        <dbReference type="ARBA" id="ARBA00023145"/>
    </source>
</evidence>
<dbReference type="EC" id="4.1.1.65" evidence="11"/>
<keyword evidence="2 11" id="KW-0444">Lipid biosynthesis</keyword>
<evidence type="ECO:0000256" key="12">
    <source>
        <dbReference type="SAM" id="Phobius"/>
    </source>
</evidence>
<keyword evidence="5 11" id="KW-0472">Membrane</keyword>
<evidence type="ECO:0000256" key="3">
    <source>
        <dbReference type="ARBA" id="ARBA00022793"/>
    </source>
</evidence>
<evidence type="ECO:0000256" key="7">
    <source>
        <dbReference type="ARBA" id="ARBA00023209"/>
    </source>
</evidence>
<evidence type="ECO:0000256" key="4">
    <source>
        <dbReference type="ARBA" id="ARBA00023098"/>
    </source>
</evidence>
<evidence type="ECO:0000256" key="9">
    <source>
        <dbReference type="ARBA" id="ARBA00023264"/>
    </source>
</evidence>
<feature type="site" description="Cleavage (non-hydrolytic); by autocatalysis" evidence="11">
    <location>
        <begin position="178"/>
        <end position="179"/>
    </location>
</feature>
<keyword evidence="1 11" id="KW-1003">Cell membrane</keyword>
<accession>A0A4R8H149</accession>
<dbReference type="UniPathway" id="UPA00558">
    <property type="reaction ID" value="UER00616"/>
</dbReference>
<evidence type="ECO:0000313" key="13">
    <source>
        <dbReference type="EMBL" id="TDX53258.1"/>
    </source>
</evidence>
<dbReference type="NCBIfam" id="NF003678">
    <property type="entry name" value="PRK05305.1-2"/>
    <property type="match status" value="1"/>
</dbReference>
<dbReference type="GO" id="GO:0004609">
    <property type="term" value="F:phosphatidylserine decarboxylase activity"/>
    <property type="evidence" value="ECO:0007669"/>
    <property type="project" value="UniProtKB-UniRule"/>
</dbReference>
<sequence length="213" mass="24377">MFRMPVAKESIPYIIVLTIFMILLYFFLPILSIIPASLLVFIIFFFRDPERKVMINDKLLLSPADGRIMEIKEIDEPRFIKGKAKQVNIFLSIFNVHINRSPIDGEVKYRDYRAGKFLPAFKSHASEINEKNYVGIENNRVKILVNQVTGFIARRIVCWVNQEDTIKQGDRFGLIKFGSCTEIIVPSNVELKVKPGDKVKGGKSIIGEVLNND</sequence>
<evidence type="ECO:0000256" key="10">
    <source>
        <dbReference type="ARBA" id="ARBA00023317"/>
    </source>
</evidence>
<feature type="active site" description="Schiff-base intermediate with substrate; via pyruvic acid" evidence="11">
    <location>
        <position position="179"/>
    </location>
</feature>
<dbReference type="GO" id="GO:0005886">
    <property type="term" value="C:plasma membrane"/>
    <property type="evidence" value="ECO:0007669"/>
    <property type="project" value="UniProtKB-SubCell"/>
</dbReference>
<keyword evidence="3 11" id="KW-0210">Decarboxylase</keyword>
<dbReference type="NCBIfam" id="NF003685">
    <property type="entry name" value="PRK05305.2-5"/>
    <property type="match status" value="1"/>
</dbReference>
<dbReference type="Proteomes" id="UP000295832">
    <property type="component" value="Unassembled WGS sequence"/>
</dbReference>
<dbReference type="RefSeq" id="WP_134114913.1">
    <property type="nucleotide sequence ID" value="NZ_SOEG01000003.1"/>
</dbReference>
<feature type="modified residue" description="Pyruvic acid (Ser); by autocatalysis" evidence="11">
    <location>
        <position position="179"/>
    </location>
</feature>
<comment type="subcellular location">
    <subcellularLocation>
        <location evidence="11">Cell membrane</location>
        <topology evidence="11">Peripheral membrane protein</topology>
    </subcellularLocation>
</comment>